<dbReference type="InterPro" id="IPR015069">
    <property type="entry name" value="2H-PEstase_DUF1868"/>
</dbReference>
<evidence type="ECO:0000313" key="3">
    <source>
        <dbReference type="Proteomes" id="UP000235777"/>
    </source>
</evidence>
<dbReference type="AlphaFoldDB" id="A0A2N7X628"/>
<dbReference type="Gene3D" id="3.90.1140.10">
    <property type="entry name" value="Cyclic phosphodiesterase"/>
    <property type="match status" value="1"/>
</dbReference>
<organism evidence="2 3">
    <name type="scientific">Trinickia symbiotica</name>
    <dbReference type="NCBI Taxonomy" id="863227"/>
    <lineage>
        <taxon>Bacteria</taxon>
        <taxon>Pseudomonadati</taxon>
        <taxon>Pseudomonadota</taxon>
        <taxon>Betaproteobacteria</taxon>
        <taxon>Burkholderiales</taxon>
        <taxon>Burkholderiaceae</taxon>
        <taxon>Trinickia</taxon>
    </lineage>
</organism>
<protein>
    <submittedName>
        <fullName evidence="2">DUF1868 domain-containing protein</fullName>
    </submittedName>
</protein>
<reference evidence="2 3" key="1">
    <citation type="submission" date="2018-01" db="EMBL/GenBank/DDBJ databases">
        <title>Whole genome analyses suggest that Burkholderia sensu lato contains two further novel genera in the rhizoxinica-symbiotica group Mycetohabitans gen. nov., and Trinickia gen. nov.: implications for the evolution of diazotrophy and nodulation in the Burkholderiaceae.</title>
        <authorList>
            <person name="Estrada-de los Santos P."/>
            <person name="Palmer M."/>
            <person name="Chavez-Ramirez B."/>
            <person name="Beukes C."/>
            <person name="Steenkamp E.T."/>
            <person name="Hirsch A.M."/>
            <person name="Manyaka P."/>
            <person name="Maluk M."/>
            <person name="Lafos M."/>
            <person name="Crook M."/>
            <person name="Gross E."/>
            <person name="Simon M.F."/>
            <person name="Bueno dos Reis Junior F."/>
            <person name="Poole P.S."/>
            <person name="Venter S.N."/>
            <person name="James E.K."/>
        </authorList>
    </citation>
    <scope>NUCLEOTIDE SEQUENCE [LARGE SCALE GENOMIC DNA]</scope>
    <source>
        <strain evidence="2 3">JPY 581</strain>
    </source>
</reference>
<dbReference type="Pfam" id="PF08975">
    <property type="entry name" value="2H-phosphodiest"/>
    <property type="match status" value="1"/>
</dbReference>
<dbReference type="STRING" id="863227.GCA_000373005_01189"/>
<evidence type="ECO:0000313" key="2">
    <source>
        <dbReference type="EMBL" id="PMS37216.1"/>
    </source>
</evidence>
<evidence type="ECO:0000259" key="1">
    <source>
        <dbReference type="Pfam" id="PF08975"/>
    </source>
</evidence>
<keyword evidence="3" id="KW-1185">Reference proteome</keyword>
<feature type="domain" description="DUF1868" evidence="1">
    <location>
        <begin position="25"/>
        <end position="138"/>
    </location>
</feature>
<proteinExistence type="predicted"/>
<gene>
    <name evidence="2" type="ORF">C0Z20_07745</name>
</gene>
<sequence length="245" mass="27560">MKTAGMNTIDVSKVPPISLDHIGKKFDSNGNVLRYPGNTLVCHVPLFTPLSDALVAVRDTIRSSLFASSLTFLPPESYHMTVFEGVADRERDNGRWPMDLPHDASVLECTRHFAAKLESFDLGCALPLRLRVAERANQTHIGCIKLVPVDAAEERKLRDLRTRLAECLSLRTAWHDHYEFHITLSYLIRPMTPDVTRACLDLVSGCFAGVGMLFDVIELGAPEFCVFNDMYAFDNQFFLRRIASQ</sequence>
<name>A0A2N7X628_9BURK</name>
<dbReference type="Proteomes" id="UP000235777">
    <property type="component" value="Unassembled WGS sequence"/>
</dbReference>
<comment type="caution">
    <text evidence="2">The sequence shown here is derived from an EMBL/GenBank/DDBJ whole genome shotgun (WGS) entry which is preliminary data.</text>
</comment>
<dbReference type="SUPFAM" id="SSF55144">
    <property type="entry name" value="LigT-like"/>
    <property type="match status" value="1"/>
</dbReference>
<dbReference type="InterPro" id="IPR009097">
    <property type="entry name" value="Cyclic_Pdiesterase"/>
</dbReference>
<accession>A0A2N7X628</accession>
<dbReference type="EMBL" id="PNYC01000004">
    <property type="protein sequence ID" value="PMS37216.1"/>
    <property type="molecule type" value="Genomic_DNA"/>
</dbReference>